<evidence type="ECO:0008006" key="4">
    <source>
        <dbReference type="Google" id="ProtNLM"/>
    </source>
</evidence>
<dbReference type="AlphaFoldDB" id="A0A290WY39"/>
<evidence type="ECO:0000256" key="1">
    <source>
        <dbReference type="SAM" id="Phobius"/>
    </source>
</evidence>
<keyword evidence="3" id="KW-1185">Reference proteome</keyword>
<accession>A0A290WY39</accession>
<keyword evidence="1" id="KW-0472">Membrane</keyword>
<feature type="transmembrane region" description="Helical" evidence="1">
    <location>
        <begin position="45"/>
        <end position="78"/>
    </location>
</feature>
<dbReference type="Proteomes" id="UP000218437">
    <property type="component" value="Chromosome"/>
</dbReference>
<evidence type="ECO:0000313" key="2">
    <source>
        <dbReference type="EMBL" id="ATD61835.1"/>
    </source>
</evidence>
<keyword evidence="1" id="KW-1133">Transmembrane helix</keyword>
<sequence length="120" mass="13086">MEERTFFEQGDVKVTNARFVSGGQTYAMSNVTSVKPFEKKPPRALGIILALVGLGVMVGSSFMFGLILLGLGLAILFLIKPVYHVLLATSAGETRALMTKNREYLNQVVQAVNEAMIHRG</sequence>
<dbReference type="RefSeq" id="WP_096235830.1">
    <property type="nucleotide sequence ID" value="NZ_CP023422.1"/>
</dbReference>
<dbReference type="KEGG" id="jsv:CNX70_17950"/>
<evidence type="ECO:0000313" key="3">
    <source>
        <dbReference type="Proteomes" id="UP000218437"/>
    </source>
</evidence>
<proteinExistence type="predicted"/>
<dbReference type="Pfam" id="PF19744">
    <property type="entry name" value="DUF6232"/>
    <property type="match status" value="1"/>
</dbReference>
<dbReference type="InterPro" id="IPR045629">
    <property type="entry name" value="DUF6232"/>
</dbReference>
<name>A0A290WY39_9BURK</name>
<protein>
    <recommendedName>
        <fullName evidence="4">QacE</fullName>
    </recommendedName>
</protein>
<organism evidence="2 3">
    <name type="scientific">Janthinobacterium svalbardensis</name>
    <dbReference type="NCBI Taxonomy" id="368607"/>
    <lineage>
        <taxon>Bacteria</taxon>
        <taxon>Pseudomonadati</taxon>
        <taxon>Pseudomonadota</taxon>
        <taxon>Betaproteobacteria</taxon>
        <taxon>Burkholderiales</taxon>
        <taxon>Oxalobacteraceae</taxon>
        <taxon>Janthinobacterium</taxon>
    </lineage>
</organism>
<gene>
    <name evidence="2" type="ORF">CNX70_17950</name>
</gene>
<keyword evidence="1" id="KW-0812">Transmembrane</keyword>
<reference evidence="2 3" key="1">
    <citation type="submission" date="2017-09" db="EMBL/GenBank/DDBJ databases">
        <title>Complete genome sequence of Janthinobacterium svalbardensis PAMC 27463.</title>
        <authorList>
            <person name="Cho Y.-J."/>
            <person name="Cho A."/>
            <person name="Kim O.-S."/>
            <person name="Lee J.-I."/>
        </authorList>
    </citation>
    <scope>NUCLEOTIDE SEQUENCE [LARGE SCALE GENOMIC DNA]</scope>
    <source>
        <strain evidence="2 3">PAMC 27463</strain>
    </source>
</reference>
<dbReference type="EMBL" id="CP023422">
    <property type="protein sequence ID" value="ATD61835.1"/>
    <property type="molecule type" value="Genomic_DNA"/>
</dbReference>